<keyword evidence="1" id="KW-1133">Transmembrane helix</keyword>
<proteinExistence type="predicted"/>
<organism evidence="3 6">
    <name type="scientific">Cafeteria roenbergensis</name>
    <name type="common">Marine flagellate</name>
    <dbReference type="NCBI Taxonomy" id="33653"/>
    <lineage>
        <taxon>Eukaryota</taxon>
        <taxon>Sar</taxon>
        <taxon>Stramenopiles</taxon>
        <taxon>Bigyra</taxon>
        <taxon>Opalozoa</taxon>
        <taxon>Bicosoecida</taxon>
        <taxon>Cafeteriaceae</taxon>
        <taxon>Cafeteria</taxon>
    </lineage>
</organism>
<protein>
    <submittedName>
        <fullName evidence="3">Uncharacterized protein</fullName>
    </submittedName>
</protein>
<sequence length="155" mass="15496">MPAAGSTDTMDSGDHMWTFASQYAIAGLAISAGAVIYTWPFHKAGTKRLAMFSRYAFQLVPIMTGAGAVHSSIFTSARDNGTSNIAAHAMGGCASGALAGGLSLVSINGALGGCMLLGATGAAGALYKHARRVPGTETGARAEDLSSTVAAGGRV</sequence>
<dbReference type="Proteomes" id="UP000323011">
    <property type="component" value="Unassembled WGS sequence"/>
</dbReference>
<accession>A0A5A8C428</accession>
<dbReference type="EMBL" id="HBET01013715">
    <property type="protein sequence ID" value="CAD8564910.1"/>
    <property type="molecule type" value="Transcribed_RNA"/>
</dbReference>
<reference evidence="5 6" key="1">
    <citation type="submission" date="2019-07" db="EMBL/GenBank/DDBJ databases">
        <title>Genomes of Cafeteria roenbergensis.</title>
        <authorList>
            <person name="Fischer M.G."/>
            <person name="Hackl T."/>
            <person name="Roman M."/>
        </authorList>
    </citation>
    <scope>NUCLEOTIDE SEQUENCE [LARGE SCALE GENOMIC DNA]</scope>
    <source>
        <strain evidence="3 6">BVI</strain>
        <strain evidence="4 5">E4-10P</strain>
    </source>
</reference>
<evidence type="ECO:0000313" key="6">
    <source>
        <dbReference type="Proteomes" id="UP000323011"/>
    </source>
</evidence>
<dbReference type="Proteomes" id="UP000322899">
    <property type="component" value="Unassembled WGS sequence"/>
</dbReference>
<evidence type="ECO:0000256" key="1">
    <source>
        <dbReference type="SAM" id="Phobius"/>
    </source>
</evidence>
<dbReference type="AlphaFoldDB" id="A0A5A8C428"/>
<evidence type="ECO:0000313" key="4">
    <source>
        <dbReference type="EMBL" id="KAA0176940.1"/>
    </source>
</evidence>
<evidence type="ECO:0000313" key="3">
    <source>
        <dbReference type="EMBL" id="KAA0147474.1"/>
    </source>
</evidence>
<feature type="transmembrane region" description="Helical" evidence="1">
    <location>
        <begin position="20"/>
        <end position="40"/>
    </location>
</feature>
<keyword evidence="1" id="KW-0812">Transmembrane</keyword>
<feature type="transmembrane region" description="Helical" evidence="1">
    <location>
        <begin position="52"/>
        <end position="73"/>
    </location>
</feature>
<name>A0A5A8C428_CAFRO</name>
<dbReference type="EMBL" id="VLTN01000066">
    <property type="protein sequence ID" value="KAA0147474.1"/>
    <property type="molecule type" value="Genomic_DNA"/>
</dbReference>
<evidence type="ECO:0000313" key="2">
    <source>
        <dbReference type="EMBL" id="CAD8564910.1"/>
    </source>
</evidence>
<keyword evidence="1" id="KW-0472">Membrane</keyword>
<gene>
    <name evidence="2" type="ORF">CROE0942_LOCUS9288</name>
    <name evidence="4" type="ORF">FNF27_01762</name>
    <name evidence="3" type="ORF">FNF29_07320</name>
</gene>
<evidence type="ECO:0000313" key="5">
    <source>
        <dbReference type="Proteomes" id="UP000322899"/>
    </source>
</evidence>
<dbReference type="EMBL" id="VLTO01000006">
    <property type="protein sequence ID" value="KAA0176940.1"/>
    <property type="molecule type" value="Genomic_DNA"/>
</dbReference>
<reference evidence="2" key="2">
    <citation type="submission" date="2021-01" db="EMBL/GenBank/DDBJ databases">
        <authorList>
            <person name="Corre E."/>
            <person name="Pelletier E."/>
            <person name="Niang G."/>
            <person name="Scheremetjew M."/>
            <person name="Finn R."/>
            <person name="Kale V."/>
            <person name="Holt S."/>
            <person name="Cochrane G."/>
            <person name="Meng A."/>
            <person name="Brown T."/>
            <person name="Cohen L."/>
        </authorList>
    </citation>
    <scope>NUCLEOTIDE SEQUENCE</scope>
    <source>
        <strain evidence="2">E4-10</strain>
    </source>
</reference>
<keyword evidence="6" id="KW-1185">Reference proteome</keyword>